<evidence type="ECO:0000256" key="3">
    <source>
        <dbReference type="SAM" id="MobiDB-lite"/>
    </source>
</evidence>
<evidence type="ECO:0000256" key="1">
    <source>
        <dbReference type="ARBA" id="ARBA00004123"/>
    </source>
</evidence>
<evidence type="ECO:0000313" key="5">
    <source>
        <dbReference type="EMBL" id="KAF2497023.1"/>
    </source>
</evidence>
<dbReference type="Gene3D" id="1.10.20.10">
    <property type="entry name" value="Histone, subunit A"/>
    <property type="match status" value="1"/>
</dbReference>
<gene>
    <name evidence="5" type="ORF">BU16DRAFT_526075</name>
</gene>
<comment type="subcellular location">
    <subcellularLocation>
        <location evidence="1">Nucleus</location>
    </subcellularLocation>
</comment>
<evidence type="ECO:0000313" key="6">
    <source>
        <dbReference type="Proteomes" id="UP000799750"/>
    </source>
</evidence>
<dbReference type="AlphaFoldDB" id="A0A6A6QZI7"/>
<dbReference type="InterPro" id="IPR009072">
    <property type="entry name" value="Histone-fold"/>
</dbReference>
<protein>
    <recommendedName>
        <fullName evidence="4">Transcription factor CBF/NF-Y/archaeal histone domain-containing protein</fullName>
    </recommendedName>
</protein>
<evidence type="ECO:0000256" key="2">
    <source>
        <dbReference type="ARBA" id="ARBA00023242"/>
    </source>
</evidence>
<dbReference type="OrthoDB" id="636685at2759"/>
<feature type="region of interest" description="Disordered" evidence="3">
    <location>
        <begin position="124"/>
        <end position="216"/>
    </location>
</feature>
<dbReference type="GO" id="GO:0006261">
    <property type="term" value="P:DNA-templated DNA replication"/>
    <property type="evidence" value="ECO:0007669"/>
    <property type="project" value="TreeGrafter"/>
</dbReference>
<dbReference type="InterPro" id="IPR050568">
    <property type="entry name" value="Transcr_DNA_Rep_Reg"/>
</dbReference>
<reference evidence="5" key="1">
    <citation type="journal article" date="2020" name="Stud. Mycol.">
        <title>101 Dothideomycetes genomes: a test case for predicting lifestyles and emergence of pathogens.</title>
        <authorList>
            <person name="Haridas S."/>
            <person name="Albert R."/>
            <person name="Binder M."/>
            <person name="Bloem J."/>
            <person name="Labutti K."/>
            <person name="Salamov A."/>
            <person name="Andreopoulos B."/>
            <person name="Baker S."/>
            <person name="Barry K."/>
            <person name="Bills G."/>
            <person name="Bluhm B."/>
            <person name="Cannon C."/>
            <person name="Castanera R."/>
            <person name="Culley D."/>
            <person name="Daum C."/>
            <person name="Ezra D."/>
            <person name="Gonzalez J."/>
            <person name="Henrissat B."/>
            <person name="Kuo A."/>
            <person name="Liang C."/>
            <person name="Lipzen A."/>
            <person name="Lutzoni F."/>
            <person name="Magnuson J."/>
            <person name="Mondo S."/>
            <person name="Nolan M."/>
            <person name="Ohm R."/>
            <person name="Pangilinan J."/>
            <person name="Park H.-J."/>
            <person name="Ramirez L."/>
            <person name="Alfaro M."/>
            <person name="Sun H."/>
            <person name="Tritt A."/>
            <person name="Yoshinaga Y."/>
            <person name="Zwiers L.-H."/>
            <person name="Turgeon B."/>
            <person name="Goodwin S."/>
            <person name="Spatafora J."/>
            <person name="Crous P."/>
            <person name="Grigoriev I."/>
        </authorList>
    </citation>
    <scope>NUCLEOTIDE SEQUENCE</scope>
    <source>
        <strain evidence="5">CBS 269.34</strain>
    </source>
</reference>
<keyword evidence="2" id="KW-0539">Nucleus</keyword>
<feature type="compositionally biased region" description="Polar residues" evidence="3">
    <location>
        <begin position="205"/>
        <end position="216"/>
    </location>
</feature>
<accession>A0A6A6QZI7</accession>
<dbReference type="PANTHER" id="PTHR10252:SF54">
    <property type="entry name" value="CHROMATIN ACCESSIBILITY COMPLEX PROTEIN 1"/>
    <property type="match status" value="1"/>
</dbReference>
<dbReference type="InterPro" id="IPR003958">
    <property type="entry name" value="CBFA_NFYB_domain"/>
</dbReference>
<keyword evidence="6" id="KW-1185">Reference proteome</keyword>
<feature type="domain" description="Transcription factor CBF/NF-Y/archaeal histone" evidence="4">
    <location>
        <begin position="19"/>
        <end position="84"/>
    </location>
</feature>
<feature type="compositionally biased region" description="Low complexity" evidence="3">
    <location>
        <begin position="139"/>
        <end position="151"/>
    </location>
</feature>
<dbReference type="Proteomes" id="UP000799750">
    <property type="component" value="Unassembled WGS sequence"/>
</dbReference>
<organism evidence="5 6">
    <name type="scientific">Lophium mytilinum</name>
    <dbReference type="NCBI Taxonomy" id="390894"/>
    <lineage>
        <taxon>Eukaryota</taxon>
        <taxon>Fungi</taxon>
        <taxon>Dikarya</taxon>
        <taxon>Ascomycota</taxon>
        <taxon>Pezizomycotina</taxon>
        <taxon>Dothideomycetes</taxon>
        <taxon>Pleosporomycetidae</taxon>
        <taxon>Mytilinidiales</taxon>
        <taxon>Mytilinidiaceae</taxon>
        <taxon>Lophium</taxon>
    </lineage>
</organism>
<sequence>MPYNNTPIAPPRETLGTVSLPLARVKKIISADEEVGSCSNNGAFVIALATEMFIQYLAEQTHTVVKTERKPRRNIQYRDVASAVARVDNLDFLADVVPKTMPYKKFKEQKAAKAAAEEAEASVLNGESSAAGSSKTPVNGTNGTTGSGSDTRNGHEKGVDEDGDSDVMEVDRPNPANPRGDDPAAVQLEMEMRGPKVNGGAENGQPPTATTNGTHS</sequence>
<dbReference type="GO" id="GO:0046982">
    <property type="term" value="F:protein heterodimerization activity"/>
    <property type="evidence" value="ECO:0007669"/>
    <property type="project" value="InterPro"/>
</dbReference>
<feature type="compositionally biased region" description="Polar residues" evidence="3">
    <location>
        <begin position="125"/>
        <end position="138"/>
    </location>
</feature>
<evidence type="ECO:0000259" key="4">
    <source>
        <dbReference type="Pfam" id="PF00808"/>
    </source>
</evidence>
<dbReference type="GO" id="GO:0008623">
    <property type="term" value="C:CHRAC"/>
    <property type="evidence" value="ECO:0007669"/>
    <property type="project" value="TreeGrafter"/>
</dbReference>
<proteinExistence type="predicted"/>
<name>A0A6A6QZI7_9PEZI</name>
<dbReference type="PANTHER" id="PTHR10252">
    <property type="entry name" value="HISTONE-LIKE TRANSCRIPTION FACTOR CCAAT-RELATED"/>
    <property type="match status" value="1"/>
</dbReference>
<dbReference type="SUPFAM" id="SSF47113">
    <property type="entry name" value="Histone-fold"/>
    <property type="match status" value="1"/>
</dbReference>
<dbReference type="EMBL" id="MU004187">
    <property type="protein sequence ID" value="KAF2497023.1"/>
    <property type="molecule type" value="Genomic_DNA"/>
</dbReference>
<dbReference type="Pfam" id="PF00808">
    <property type="entry name" value="CBFD_NFYB_HMF"/>
    <property type="match status" value="1"/>
</dbReference>
<dbReference type="CDD" id="cd23645">
    <property type="entry name" value="HFD_Dpb3-like"/>
    <property type="match status" value="1"/>
</dbReference>